<comment type="caution">
    <text evidence="1">The sequence shown here is derived from an EMBL/GenBank/DDBJ whole genome shotgun (WGS) entry which is preliminary data.</text>
</comment>
<dbReference type="AlphaFoldDB" id="A0A815BUX2"/>
<organism evidence="1 3">
    <name type="scientific">Didymodactylos carnosus</name>
    <dbReference type="NCBI Taxonomy" id="1234261"/>
    <lineage>
        <taxon>Eukaryota</taxon>
        <taxon>Metazoa</taxon>
        <taxon>Spiralia</taxon>
        <taxon>Gnathifera</taxon>
        <taxon>Rotifera</taxon>
        <taxon>Eurotatoria</taxon>
        <taxon>Bdelloidea</taxon>
        <taxon>Philodinida</taxon>
        <taxon>Philodinidae</taxon>
        <taxon>Didymodactylos</taxon>
    </lineage>
</organism>
<evidence type="ECO:0000313" key="2">
    <source>
        <dbReference type="EMBL" id="CAF4065009.1"/>
    </source>
</evidence>
<evidence type="ECO:0000313" key="1">
    <source>
        <dbReference type="EMBL" id="CAF1274542.1"/>
    </source>
</evidence>
<gene>
    <name evidence="1" type="ORF">GPM918_LOCUS27251</name>
    <name evidence="2" type="ORF">SRO942_LOCUS27541</name>
</gene>
<proteinExistence type="predicted"/>
<dbReference type="EMBL" id="CAJNOQ010011343">
    <property type="protein sequence ID" value="CAF1274542.1"/>
    <property type="molecule type" value="Genomic_DNA"/>
</dbReference>
<name>A0A815BUX2_9BILA</name>
<accession>A0A815BUX2</accession>
<reference evidence="1" key="1">
    <citation type="submission" date="2021-02" db="EMBL/GenBank/DDBJ databases">
        <authorList>
            <person name="Nowell W R."/>
        </authorList>
    </citation>
    <scope>NUCLEOTIDE SEQUENCE</scope>
</reference>
<dbReference type="Proteomes" id="UP000681722">
    <property type="component" value="Unassembled WGS sequence"/>
</dbReference>
<dbReference type="EMBL" id="CAJOBC010024883">
    <property type="protein sequence ID" value="CAF4065009.1"/>
    <property type="molecule type" value="Genomic_DNA"/>
</dbReference>
<dbReference type="Proteomes" id="UP000663829">
    <property type="component" value="Unassembled WGS sequence"/>
</dbReference>
<sequence>MSISTKDNRDNIIKDLQMEILPLRLQLEPPSLEAYKSDDEAITLYTGFTPYGLVAAAVMEPMNGITDGENIFRDNTLRARKLNESKQFLLVMKKLKLDVPFLDLTKHLVNDKEKFHASFTDIRNPVMIIDAYPIYIQKPGLYPNYFIGSISDKELTLRSGIDISPCSWDQFSRGWDQSSRGWVDIGRGWDQTSRGWDQSSRGWDDRSRG</sequence>
<protein>
    <submittedName>
        <fullName evidence="1">Uncharacterized protein</fullName>
    </submittedName>
</protein>
<evidence type="ECO:0000313" key="3">
    <source>
        <dbReference type="Proteomes" id="UP000663829"/>
    </source>
</evidence>
<keyword evidence="3" id="KW-1185">Reference proteome</keyword>